<dbReference type="Pfam" id="PF11213">
    <property type="entry name" value="DUF3006"/>
    <property type="match status" value="1"/>
</dbReference>
<dbReference type="CDD" id="cd07731">
    <property type="entry name" value="ComA-like_MBL-fold"/>
    <property type="match status" value="1"/>
</dbReference>
<dbReference type="Pfam" id="PF00753">
    <property type="entry name" value="Lactamase_B"/>
    <property type="match status" value="1"/>
</dbReference>
<dbReference type="InterPro" id="IPR035681">
    <property type="entry name" value="ComA-like_MBL"/>
</dbReference>
<dbReference type="GO" id="GO:0016787">
    <property type="term" value="F:hydrolase activity"/>
    <property type="evidence" value="ECO:0007669"/>
    <property type="project" value="UniProtKB-KW"/>
</dbReference>
<name>A0A345C2D2_9BACI</name>
<keyword evidence="3" id="KW-1185">Reference proteome</keyword>
<dbReference type="AlphaFoldDB" id="A0A345C2D2"/>
<dbReference type="InterPro" id="IPR001279">
    <property type="entry name" value="Metallo-B-lactamas"/>
</dbReference>
<protein>
    <submittedName>
        <fullName evidence="2">MBL fold metallo-hydrolase</fullName>
    </submittedName>
</protein>
<dbReference type="RefSeq" id="WP_114375110.1">
    <property type="nucleotide sequence ID" value="NZ_CP031092.1"/>
</dbReference>
<evidence type="ECO:0000259" key="1">
    <source>
        <dbReference type="SMART" id="SM00849"/>
    </source>
</evidence>
<dbReference type="SMART" id="SM00849">
    <property type="entry name" value="Lactamase_B"/>
    <property type="match status" value="1"/>
</dbReference>
<dbReference type="Proteomes" id="UP000252100">
    <property type="component" value="Chromosome"/>
</dbReference>
<dbReference type="SUPFAM" id="SSF56281">
    <property type="entry name" value="Metallo-hydrolase/oxidoreductase"/>
    <property type="match status" value="1"/>
</dbReference>
<evidence type="ECO:0000313" key="2">
    <source>
        <dbReference type="EMBL" id="AXF57363.1"/>
    </source>
</evidence>
<sequence length="384" mass="42715">MVRHRWWLLLIGLGVLIVGSRKDAFTGRLAGIADDEPEEEMDAVPPTDEGIATISFLDVGQGDSTLIQEGNTTILIDTGRHDNDAIFDHLEAHGVTGIDLLVFTHPHTDHIGNGDKIVEAYEPEEVWMDGNETTTDTFERLIDALLASNTEVVEPSAGETYDIGSFLLELTHPGEELSGDFNNDSVSFRMHYGDVSFLFTGDAEEQAEQQMIDDDMDISADVYNMGHHGSDTSSQRFFVEEVSPDVAVYSAGEGNPYEHPHEEVLQRVEDQGSDIYGTLEDGTVTVTTDGESLDIDTENEEWGRMKEKKPGVIDRIEDGYAVILVGGDEQELLYSASKLYEGAKEGDEVKVTISKEQVQAVIYDEKTKERKKVIRRKMNDLRHK</sequence>
<feature type="domain" description="Metallo-beta-lactamase" evidence="1">
    <location>
        <begin position="61"/>
        <end position="253"/>
    </location>
</feature>
<dbReference type="Gene3D" id="3.60.15.10">
    <property type="entry name" value="Ribonuclease Z/Hydroxyacylglutathione hydrolase-like"/>
    <property type="match status" value="1"/>
</dbReference>
<dbReference type="PANTHER" id="PTHR30619">
    <property type="entry name" value="DNA INTERNALIZATION/COMPETENCE PROTEIN COMEC/REC2"/>
    <property type="match status" value="1"/>
</dbReference>
<dbReference type="InterPro" id="IPR052159">
    <property type="entry name" value="Competence_DNA_uptake"/>
</dbReference>
<evidence type="ECO:0000313" key="3">
    <source>
        <dbReference type="Proteomes" id="UP000252100"/>
    </source>
</evidence>
<proteinExistence type="predicted"/>
<keyword evidence="2" id="KW-0378">Hydrolase</keyword>
<accession>A0A345C2D2</accession>
<dbReference type="InterPro" id="IPR021377">
    <property type="entry name" value="DUF3006"/>
</dbReference>
<dbReference type="EMBL" id="CP031092">
    <property type="protein sequence ID" value="AXF57363.1"/>
    <property type="molecule type" value="Genomic_DNA"/>
</dbReference>
<dbReference type="InterPro" id="IPR036866">
    <property type="entry name" value="RibonucZ/Hydroxyglut_hydro"/>
</dbReference>
<organism evidence="2 3">
    <name type="scientific">Salicibibacter kimchii</name>
    <dbReference type="NCBI Taxonomy" id="2099786"/>
    <lineage>
        <taxon>Bacteria</taxon>
        <taxon>Bacillati</taxon>
        <taxon>Bacillota</taxon>
        <taxon>Bacilli</taxon>
        <taxon>Bacillales</taxon>
        <taxon>Bacillaceae</taxon>
        <taxon>Salicibibacter</taxon>
    </lineage>
</organism>
<dbReference type="KEGG" id="rue:DT065_16095"/>
<gene>
    <name evidence="2" type="ORF">DT065_16095</name>
</gene>
<dbReference type="OrthoDB" id="9761531at2"/>
<reference evidence="2 3" key="1">
    <citation type="journal article" date="2018" name="J. Microbiol.">
        <title>Salicibibacter kimchii gen. nov., sp. nov., a moderately halophilic and alkalitolerant bacterium in the family Bacillaceae, isolated from kimchi.</title>
        <authorList>
            <person name="Jang J.Y."/>
            <person name="Oh Y.J."/>
            <person name="Lim S.K."/>
            <person name="Park H.K."/>
            <person name="Lee C."/>
            <person name="Kim J.Y."/>
            <person name="Lee M.A."/>
            <person name="Choi H.J."/>
        </authorList>
    </citation>
    <scope>NUCLEOTIDE SEQUENCE [LARGE SCALE GENOMIC DNA]</scope>
    <source>
        <strain evidence="2 3">NKC1-1</strain>
    </source>
</reference>
<dbReference type="PANTHER" id="PTHR30619:SF7">
    <property type="entry name" value="BETA-LACTAMASE DOMAIN PROTEIN"/>
    <property type="match status" value="1"/>
</dbReference>